<dbReference type="PRINTS" id="PR00759">
    <property type="entry name" value="BASICPTASE"/>
</dbReference>
<dbReference type="CDD" id="cd00109">
    <property type="entry name" value="Kunitz-type"/>
    <property type="match status" value="2"/>
</dbReference>
<dbReference type="GO" id="GO:0004867">
    <property type="term" value="F:serine-type endopeptidase inhibitor activity"/>
    <property type="evidence" value="ECO:0007669"/>
    <property type="project" value="UniProtKB-KW"/>
</dbReference>
<dbReference type="InterPro" id="IPR002223">
    <property type="entry name" value="Kunitz_BPTI"/>
</dbReference>
<evidence type="ECO:0000256" key="2">
    <source>
        <dbReference type="ARBA" id="ARBA00022900"/>
    </source>
</evidence>
<dbReference type="Pfam" id="PF00014">
    <property type="entry name" value="Kunitz_BPTI"/>
    <property type="match status" value="2"/>
</dbReference>
<comment type="caution">
    <text evidence="5">The sequence shown here is derived from an EMBL/GenBank/DDBJ whole genome shotgun (WGS) entry which is preliminary data.</text>
</comment>
<keyword evidence="2" id="KW-0722">Serine protease inhibitor</keyword>
<dbReference type="Proteomes" id="UP001634394">
    <property type="component" value="Unassembled WGS sequence"/>
</dbReference>
<organism evidence="5 6">
    <name type="scientific">Sinanodonta woodiana</name>
    <name type="common">Chinese pond mussel</name>
    <name type="synonym">Anodonta woodiana</name>
    <dbReference type="NCBI Taxonomy" id="1069815"/>
    <lineage>
        <taxon>Eukaryota</taxon>
        <taxon>Metazoa</taxon>
        <taxon>Spiralia</taxon>
        <taxon>Lophotrochozoa</taxon>
        <taxon>Mollusca</taxon>
        <taxon>Bivalvia</taxon>
        <taxon>Autobranchia</taxon>
        <taxon>Heteroconchia</taxon>
        <taxon>Palaeoheterodonta</taxon>
        <taxon>Unionida</taxon>
        <taxon>Unionoidea</taxon>
        <taxon>Unionidae</taxon>
        <taxon>Unioninae</taxon>
        <taxon>Sinanodonta</taxon>
    </lineage>
</organism>
<dbReference type="AlphaFoldDB" id="A0ABD3VUG1"/>
<feature type="domain" description="BPTI/Kunitz inhibitor" evidence="4">
    <location>
        <begin position="114"/>
        <end position="164"/>
    </location>
</feature>
<reference evidence="5 6" key="1">
    <citation type="submission" date="2024-11" db="EMBL/GenBank/DDBJ databases">
        <title>Chromosome-level genome assembly of the freshwater bivalve Anodonta woodiana.</title>
        <authorList>
            <person name="Chen X."/>
        </authorList>
    </citation>
    <scope>NUCLEOTIDE SEQUENCE [LARGE SCALE GENOMIC DNA]</scope>
    <source>
        <strain evidence="5">MN2024</strain>
        <tissue evidence="5">Gills</tissue>
    </source>
</reference>
<dbReference type="InterPro" id="IPR020901">
    <property type="entry name" value="Prtase_inh_Kunz-CS"/>
</dbReference>
<evidence type="ECO:0000256" key="1">
    <source>
        <dbReference type="ARBA" id="ARBA00022690"/>
    </source>
</evidence>
<dbReference type="InterPro" id="IPR036880">
    <property type="entry name" value="Kunitz_BPTI_sf"/>
</dbReference>
<keyword evidence="1" id="KW-0646">Protease inhibitor</keyword>
<evidence type="ECO:0000256" key="3">
    <source>
        <dbReference type="ARBA" id="ARBA00023157"/>
    </source>
</evidence>
<dbReference type="SMART" id="SM00131">
    <property type="entry name" value="KU"/>
    <property type="match status" value="2"/>
</dbReference>
<dbReference type="PROSITE" id="PS50279">
    <property type="entry name" value="BPTI_KUNITZ_2"/>
    <property type="match status" value="2"/>
</dbReference>
<proteinExistence type="predicted"/>
<evidence type="ECO:0000313" key="5">
    <source>
        <dbReference type="EMBL" id="KAL3864761.1"/>
    </source>
</evidence>
<dbReference type="PANTHER" id="PTHR10083">
    <property type="entry name" value="KUNITZ-TYPE PROTEASE INHIBITOR-RELATED"/>
    <property type="match status" value="1"/>
</dbReference>
<evidence type="ECO:0000259" key="4">
    <source>
        <dbReference type="PROSITE" id="PS50279"/>
    </source>
</evidence>
<dbReference type="Gene3D" id="4.10.410.10">
    <property type="entry name" value="Pancreatic trypsin inhibitor Kunitz domain"/>
    <property type="match status" value="2"/>
</dbReference>
<dbReference type="FunFam" id="4.10.410.10:FF:000021">
    <property type="entry name" value="Serine protease inhibitor, putative"/>
    <property type="match status" value="2"/>
</dbReference>
<sequence length="173" mass="19701">MLFPSKNVNQTHRSLQRANIVRFSNIIHLKKVMKMQSLCTLMIVLVALFLNNQANGDRQDPCIQPKQIGPCKAAIPRYYFDKTLGKCQLFYYGGCQGNGNNFETLSGCQRQCECKLPKDSGLCLAYMPRFYFNSKSLQCEQFIYGGCGGNENNFKTLADCQMICENTKYKDQV</sequence>
<accession>A0ABD3VUG1</accession>
<gene>
    <name evidence="5" type="ORF">ACJMK2_006417</name>
</gene>
<name>A0ABD3VUG1_SINWO</name>
<dbReference type="SUPFAM" id="SSF57362">
    <property type="entry name" value="BPTI-like"/>
    <property type="match status" value="2"/>
</dbReference>
<evidence type="ECO:0000313" key="6">
    <source>
        <dbReference type="Proteomes" id="UP001634394"/>
    </source>
</evidence>
<dbReference type="PANTHER" id="PTHR10083:SF328">
    <property type="entry name" value="TISSUE FACTOR PATHWAY INHIBITOR"/>
    <property type="match status" value="1"/>
</dbReference>
<dbReference type="PROSITE" id="PS00280">
    <property type="entry name" value="BPTI_KUNITZ_1"/>
    <property type="match status" value="1"/>
</dbReference>
<dbReference type="EMBL" id="JBJQND010000010">
    <property type="protein sequence ID" value="KAL3864761.1"/>
    <property type="molecule type" value="Genomic_DNA"/>
</dbReference>
<feature type="domain" description="BPTI/Kunitz inhibitor" evidence="4">
    <location>
        <begin position="62"/>
        <end position="112"/>
    </location>
</feature>
<dbReference type="InterPro" id="IPR050098">
    <property type="entry name" value="TFPI/VKTCI-like"/>
</dbReference>
<keyword evidence="6" id="KW-1185">Reference proteome</keyword>
<keyword evidence="3" id="KW-1015">Disulfide bond</keyword>
<protein>
    <recommendedName>
        <fullName evidence="4">BPTI/Kunitz inhibitor domain-containing protein</fullName>
    </recommendedName>
</protein>